<reference evidence="1 2" key="1">
    <citation type="journal article" date="2016" name="Mol. Biol. Evol.">
        <title>Comparative Genomics of Early-Diverging Mushroom-Forming Fungi Provides Insights into the Origins of Lignocellulose Decay Capabilities.</title>
        <authorList>
            <person name="Nagy L.G."/>
            <person name="Riley R."/>
            <person name="Tritt A."/>
            <person name="Adam C."/>
            <person name="Daum C."/>
            <person name="Floudas D."/>
            <person name="Sun H."/>
            <person name="Yadav J.S."/>
            <person name="Pangilinan J."/>
            <person name="Larsson K.H."/>
            <person name="Matsuura K."/>
            <person name="Barry K."/>
            <person name="Labutti K."/>
            <person name="Kuo R."/>
            <person name="Ohm R.A."/>
            <person name="Bhattacharya S.S."/>
            <person name="Shirouzu T."/>
            <person name="Yoshinaga Y."/>
            <person name="Martin F.M."/>
            <person name="Grigoriev I.V."/>
            <person name="Hibbett D.S."/>
        </authorList>
    </citation>
    <scope>NUCLEOTIDE SEQUENCE [LARGE SCALE GENOMIC DNA]</scope>
    <source>
        <strain evidence="1 2">L-15889</strain>
    </source>
</reference>
<organism evidence="1 2">
    <name type="scientific">Daedalea quercina L-15889</name>
    <dbReference type="NCBI Taxonomy" id="1314783"/>
    <lineage>
        <taxon>Eukaryota</taxon>
        <taxon>Fungi</taxon>
        <taxon>Dikarya</taxon>
        <taxon>Basidiomycota</taxon>
        <taxon>Agaricomycotina</taxon>
        <taxon>Agaricomycetes</taxon>
        <taxon>Polyporales</taxon>
        <taxon>Fomitopsis</taxon>
    </lineage>
</organism>
<dbReference type="EMBL" id="KV429056">
    <property type="protein sequence ID" value="KZT69750.1"/>
    <property type="molecule type" value="Genomic_DNA"/>
</dbReference>
<dbReference type="OrthoDB" id="3208495at2759"/>
<accession>A0A165QPF6</accession>
<sequence>MLRPPTQTPDGTQVVQGFSPRVVATLREGLATAKDWFYPFLSPTVFLLMAWANTGSNLKSNDEVQRLVDEVILAPDFNCEELRCF</sequence>
<gene>
    <name evidence="1" type="ORF">DAEQUDRAFT_669105</name>
</gene>
<evidence type="ECO:0000313" key="1">
    <source>
        <dbReference type="EMBL" id="KZT69750.1"/>
    </source>
</evidence>
<evidence type="ECO:0000313" key="2">
    <source>
        <dbReference type="Proteomes" id="UP000076727"/>
    </source>
</evidence>
<keyword evidence="2" id="KW-1185">Reference proteome</keyword>
<proteinExistence type="predicted"/>
<dbReference type="AlphaFoldDB" id="A0A165QPF6"/>
<name>A0A165QPF6_9APHY</name>
<dbReference type="Proteomes" id="UP000076727">
    <property type="component" value="Unassembled WGS sequence"/>
</dbReference>
<dbReference type="STRING" id="1314783.A0A165QPF6"/>
<protein>
    <submittedName>
        <fullName evidence="1">Uncharacterized protein</fullName>
    </submittedName>
</protein>